<dbReference type="RefSeq" id="WP_189317036.1">
    <property type="nucleotide sequence ID" value="NZ_BMQA01000082.1"/>
</dbReference>
<protein>
    <submittedName>
        <fullName evidence="1">Uncharacterized protein</fullName>
    </submittedName>
</protein>
<evidence type="ECO:0000313" key="1">
    <source>
        <dbReference type="EMBL" id="GGJ64833.1"/>
    </source>
</evidence>
<reference evidence="1" key="1">
    <citation type="journal article" date="2014" name="Int. J. Syst. Evol. Microbiol.">
        <title>Complete genome sequence of Corynebacterium casei LMG S-19264T (=DSM 44701T), isolated from a smear-ripened cheese.</title>
        <authorList>
            <consortium name="US DOE Joint Genome Institute (JGI-PGF)"/>
            <person name="Walter F."/>
            <person name="Albersmeier A."/>
            <person name="Kalinowski J."/>
            <person name="Ruckert C."/>
        </authorList>
    </citation>
    <scope>NUCLEOTIDE SEQUENCE</scope>
    <source>
        <strain evidence="1">JCM 3086</strain>
    </source>
</reference>
<reference evidence="1" key="2">
    <citation type="submission" date="2020-09" db="EMBL/GenBank/DDBJ databases">
        <authorList>
            <person name="Sun Q."/>
            <person name="Ohkuma M."/>
        </authorList>
    </citation>
    <scope>NUCLEOTIDE SEQUENCE</scope>
    <source>
        <strain evidence="1">JCM 3086</strain>
    </source>
</reference>
<gene>
    <name evidence="1" type="ORF">GCM10010121_089380</name>
</gene>
<accession>A0A917P725</accession>
<name>A0A917P725_9ACTN</name>
<comment type="caution">
    <text evidence="1">The sequence shown here is derived from an EMBL/GenBank/DDBJ whole genome shotgun (WGS) entry which is preliminary data.</text>
</comment>
<dbReference type="Proteomes" id="UP000657574">
    <property type="component" value="Unassembled WGS sequence"/>
</dbReference>
<sequence>MLEIIRTLIEALANGFPGIRSMREDKRHRQLGAELFLLYARMNQLMLTAEDIVRYLEEYAASTAHRPTGELPEHDRRLRPLVERQREDLLDVRHLLDERSAVVQIIEPEAYNRLAPLLGLKQGALDTLCRIMYGGDLPLGPSQAEIDAWTAALPPRRDDPSRSSLFGLVAADRLVERSARRWREDALPRGSWGRDVHARVVHYLAERQPRGQLTEIRSALTLLRSTLLENFTLADVLLEVGDRARPSSAHRGAGRR</sequence>
<keyword evidence="2" id="KW-1185">Reference proteome</keyword>
<proteinExistence type="predicted"/>
<dbReference type="AlphaFoldDB" id="A0A917P725"/>
<organism evidence="1 2">
    <name type="scientific">Streptomyces brasiliensis</name>
    <dbReference type="NCBI Taxonomy" id="1954"/>
    <lineage>
        <taxon>Bacteria</taxon>
        <taxon>Bacillati</taxon>
        <taxon>Actinomycetota</taxon>
        <taxon>Actinomycetes</taxon>
        <taxon>Kitasatosporales</taxon>
        <taxon>Streptomycetaceae</taxon>
        <taxon>Streptomyces</taxon>
    </lineage>
</organism>
<evidence type="ECO:0000313" key="2">
    <source>
        <dbReference type="Proteomes" id="UP000657574"/>
    </source>
</evidence>
<dbReference type="EMBL" id="BMQA01000082">
    <property type="protein sequence ID" value="GGJ64833.1"/>
    <property type="molecule type" value="Genomic_DNA"/>
</dbReference>